<dbReference type="GO" id="GO:0006900">
    <property type="term" value="P:vesicle budding from membrane"/>
    <property type="evidence" value="ECO:0007669"/>
    <property type="project" value="TreeGrafter"/>
</dbReference>
<keyword evidence="9" id="KW-1185">Reference proteome</keyword>
<dbReference type="GO" id="GO:0043328">
    <property type="term" value="P:protein transport to vacuole involved in ubiquitin-dependent protein catabolic process via the multivesicular body sorting pathway"/>
    <property type="evidence" value="ECO:0007669"/>
    <property type="project" value="EnsemblFungi"/>
</dbReference>
<evidence type="ECO:0000256" key="4">
    <source>
        <dbReference type="ARBA" id="ARBA00040017"/>
    </source>
</evidence>
<evidence type="ECO:0000256" key="1">
    <source>
        <dbReference type="ARBA" id="ARBA00004177"/>
    </source>
</evidence>
<comment type="subcellular location">
    <subcellularLocation>
        <location evidence="1">Endosome</location>
    </subcellularLocation>
</comment>
<keyword evidence="3" id="KW-0967">Endosome</keyword>
<evidence type="ECO:0000256" key="2">
    <source>
        <dbReference type="ARBA" id="ARBA00006190"/>
    </source>
</evidence>
<sequence length="215" mass="24018">MWSYLVGGSSASQKDAPKKAIIALRAQLEMLAKKEKHTEQKIAEQEALARKNVNTNKLVAKNALKRKKMFESELERVQGQIATLEAQSNAIESANINFETMKVMQSGAKAMKQIHGNMNIDKVDATMDEIREQVALSDEIGEAISRPLGESVDEDELEDELEALQQEELDAKMLNAGRVPSAKLPELGTPTRVEVEEEAEDEEEELRKLQREMAV</sequence>
<dbReference type="PANTHER" id="PTHR22761">
    <property type="entry name" value="CHARGED MULTIVESICULAR BODY PROTEIN"/>
    <property type="match status" value="1"/>
</dbReference>
<feature type="compositionally biased region" description="Basic and acidic residues" evidence="7">
    <location>
        <begin position="205"/>
        <end position="215"/>
    </location>
</feature>
<evidence type="ECO:0000256" key="5">
    <source>
        <dbReference type="ARBA" id="ARBA00042586"/>
    </source>
</evidence>
<feature type="region of interest" description="Disordered" evidence="7">
    <location>
        <begin position="176"/>
        <end position="215"/>
    </location>
</feature>
<dbReference type="Pfam" id="PF03357">
    <property type="entry name" value="Snf7"/>
    <property type="match status" value="1"/>
</dbReference>
<keyword evidence="6" id="KW-0175">Coiled coil</keyword>
<name>A0A1E3Q9B9_LIPST</name>
<dbReference type="AlphaFoldDB" id="A0A1E3Q9B9"/>
<accession>A0A1E3Q9B9</accession>
<evidence type="ECO:0000313" key="8">
    <source>
        <dbReference type="EMBL" id="ODQ73752.1"/>
    </source>
</evidence>
<dbReference type="Gene3D" id="6.10.250.1710">
    <property type="match status" value="1"/>
</dbReference>
<comment type="similarity">
    <text evidence="2">Belongs to the SNF7 family.</text>
</comment>
<evidence type="ECO:0000256" key="7">
    <source>
        <dbReference type="SAM" id="MobiDB-lite"/>
    </source>
</evidence>
<feature type="compositionally biased region" description="Acidic residues" evidence="7">
    <location>
        <begin position="195"/>
        <end position="204"/>
    </location>
</feature>
<proteinExistence type="inferred from homology"/>
<dbReference type="InterPro" id="IPR005024">
    <property type="entry name" value="Snf7_fam"/>
</dbReference>
<evidence type="ECO:0000256" key="3">
    <source>
        <dbReference type="ARBA" id="ARBA00022753"/>
    </source>
</evidence>
<protein>
    <recommendedName>
        <fullName evidence="4">Vacuolar-sorting protein SNF7</fullName>
    </recommendedName>
    <alternativeName>
        <fullName evidence="5">Vacuolar protein-sorting-associated protein 32</fullName>
    </alternativeName>
</protein>
<dbReference type="GO" id="GO:0000815">
    <property type="term" value="C:ESCRT III complex"/>
    <property type="evidence" value="ECO:0007669"/>
    <property type="project" value="TreeGrafter"/>
</dbReference>
<feature type="coiled-coil region" evidence="6">
    <location>
        <begin position="28"/>
        <end position="94"/>
    </location>
</feature>
<evidence type="ECO:0000256" key="6">
    <source>
        <dbReference type="SAM" id="Coils"/>
    </source>
</evidence>
<dbReference type="Gene3D" id="1.10.287.1060">
    <property type="entry name" value="ESAT-6-like"/>
    <property type="match status" value="1"/>
</dbReference>
<dbReference type="STRING" id="675824.A0A1E3Q9B9"/>
<dbReference type="PANTHER" id="PTHR22761:SF10">
    <property type="entry name" value="GH13992P"/>
    <property type="match status" value="1"/>
</dbReference>
<reference evidence="8 9" key="1">
    <citation type="journal article" date="2016" name="Proc. Natl. Acad. Sci. U.S.A.">
        <title>Comparative genomics of biotechnologically important yeasts.</title>
        <authorList>
            <person name="Riley R."/>
            <person name="Haridas S."/>
            <person name="Wolfe K.H."/>
            <person name="Lopes M.R."/>
            <person name="Hittinger C.T."/>
            <person name="Goeker M."/>
            <person name="Salamov A.A."/>
            <person name="Wisecaver J.H."/>
            <person name="Long T.M."/>
            <person name="Calvey C.H."/>
            <person name="Aerts A.L."/>
            <person name="Barry K.W."/>
            <person name="Choi C."/>
            <person name="Clum A."/>
            <person name="Coughlan A.Y."/>
            <person name="Deshpande S."/>
            <person name="Douglass A.P."/>
            <person name="Hanson S.J."/>
            <person name="Klenk H.-P."/>
            <person name="LaButti K.M."/>
            <person name="Lapidus A."/>
            <person name="Lindquist E.A."/>
            <person name="Lipzen A.M."/>
            <person name="Meier-Kolthoff J.P."/>
            <person name="Ohm R.A."/>
            <person name="Otillar R.P."/>
            <person name="Pangilinan J.L."/>
            <person name="Peng Y."/>
            <person name="Rokas A."/>
            <person name="Rosa C.A."/>
            <person name="Scheuner C."/>
            <person name="Sibirny A.A."/>
            <person name="Slot J.C."/>
            <person name="Stielow J.B."/>
            <person name="Sun H."/>
            <person name="Kurtzman C.P."/>
            <person name="Blackwell M."/>
            <person name="Grigoriev I.V."/>
            <person name="Jeffries T.W."/>
        </authorList>
    </citation>
    <scope>NUCLEOTIDE SEQUENCE [LARGE SCALE GENOMIC DNA]</scope>
    <source>
        <strain evidence="8 9">NRRL Y-11557</strain>
    </source>
</reference>
<organism evidence="8 9">
    <name type="scientific">Lipomyces starkeyi NRRL Y-11557</name>
    <dbReference type="NCBI Taxonomy" id="675824"/>
    <lineage>
        <taxon>Eukaryota</taxon>
        <taxon>Fungi</taxon>
        <taxon>Dikarya</taxon>
        <taxon>Ascomycota</taxon>
        <taxon>Saccharomycotina</taxon>
        <taxon>Lipomycetes</taxon>
        <taxon>Lipomycetales</taxon>
        <taxon>Lipomycetaceae</taxon>
        <taxon>Lipomyces</taxon>
    </lineage>
</organism>
<gene>
    <name evidence="8" type="ORF">LIPSTDRAFT_270058</name>
</gene>
<dbReference type="OrthoDB" id="5592979at2759"/>
<evidence type="ECO:0000313" key="9">
    <source>
        <dbReference type="Proteomes" id="UP000094385"/>
    </source>
</evidence>
<dbReference type="GO" id="GO:0005771">
    <property type="term" value="C:multivesicular body"/>
    <property type="evidence" value="ECO:0007669"/>
    <property type="project" value="TreeGrafter"/>
</dbReference>
<dbReference type="GO" id="GO:0009898">
    <property type="term" value="C:cytoplasmic side of plasma membrane"/>
    <property type="evidence" value="ECO:0007669"/>
    <property type="project" value="TreeGrafter"/>
</dbReference>
<dbReference type="Proteomes" id="UP000094385">
    <property type="component" value="Unassembled WGS sequence"/>
</dbReference>
<dbReference type="EMBL" id="KV454293">
    <property type="protein sequence ID" value="ODQ73752.1"/>
    <property type="molecule type" value="Genomic_DNA"/>
</dbReference>